<accession>A0A7X0D3Q9</accession>
<sequence>MTKPAYLKTIVCLAASRKHSGRCIAGKVLDGDEVGTWIRPVSKRPSGELSALDCRYQNAVSAALFDIIELPIIGSASHSFQIENHFNDDKFWWKKKGEASWKQIGNLVDKFTGPIWENGSSSYNGRSDRVPEDRAAQAVINFGSSLTLIDVGDLEIIVQIEGAAFNNPSRHVRGHFTYSGNQYRMMITDPSIEAEFFAKTDGTYRIGRALLCLSLGEPYRGFAYKLIAAVYRP</sequence>
<dbReference type="AlphaFoldDB" id="A0A7X0D3Q9"/>
<name>A0A7X0D3Q9_9HYPH</name>
<evidence type="ECO:0000313" key="2">
    <source>
        <dbReference type="EMBL" id="MBB6165731.1"/>
    </source>
</evidence>
<reference evidence="2 3" key="1">
    <citation type="submission" date="2020-08" db="EMBL/GenBank/DDBJ databases">
        <title>Genomic Encyclopedia of Type Strains, Phase IV (KMG-IV): sequencing the most valuable type-strain genomes for metagenomic binning, comparative biology and taxonomic classification.</title>
        <authorList>
            <person name="Goeker M."/>
        </authorList>
    </citation>
    <scope>NUCLEOTIDE SEQUENCE [LARGE SCALE GENOMIC DNA]</scope>
    <source>
        <strain evidence="2 3">DSM 100734</strain>
    </source>
</reference>
<comment type="caution">
    <text evidence="2">The sequence shown here is derived from an EMBL/GenBank/DDBJ whole genome shotgun (WGS) entry which is preliminary data.</text>
</comment>
<feature type="domain" description="Dual OB-containing" evidence="1">
    <location>
        <begin position="8"/>
        <end position="230"/>
    </location>
</feature>
<dbReference type="RefSeq" id="WP_183997199.1">
    <property type="nucleotide sequence ID" value="NZ_BMHW01000011.1"/>
</dbReference>
<keyword evidence="3" id="KW-1185">Reference proteome</keyword>
<gene>
    <name evidence="2" type="ORF">HNQ72_005579</name>
</gene>
<organism evidence="2 3">
    <name type="scientific">Rhizobium wenxiniae</name>
    <dbReference type="NCBI Taxonomy" id="1737357"/>
    <lineage>
        <taxon>Bacteria</taxon>
        <taxon>Pseudomonadati</taxon>
        <taxon>Pseudomonadota</taxon>
        <taxon>Alphaproteobacteria</taxon>
        <taxon>Hyphomicrobiales</taxon>
        <taxon>Rhizobiaceae</taxon>
        <taxon>Rhizobium/Agrobacterium group</taxon>
        <taxon>Rhizobium</taxon>
    </lineage>
</organism>
<dbReference type="Pfam" id="PF22557">
    <property type="entry name" value="DuOB"/>
    <property type="match status" value="1"/>
</dbReference>
<protein>
    <recommendedName>
        <fullName evidence="1">Dual OB-containing domain-containing protein</fullName>
    </recommendedName>
</protein>
<dbReference type="EMBL" id="JACHEG010000010">
    <property type="protein sequence ID" value="MBB6165731.1"/>
    <property type="molecule type" value="Genomic_DNA"/>
</dbReference>
<dbReference type="Proteomes" id="UP000547879">
    <property type="component" value="Unassembled WGS sequence"/>
</dbReference>
<proteinExistence type="predicted"/>
<evidence type="ECO:0000313" key="3">
    <source>
        <dbReference type="Proteomes" id="UP000547879"/>
    </source>
</evidence>
<evidence type="ECO:0000259" key="1">
    <source>
        <dbReference type="Pfam" id="PF22557"/>
    </source>
</evidence>
<dbReference type="InterPro" id="IPR054335">
    <property type="entry name" value="DuOB_dom"/>
</dbReference>